<feature type="compositionally biased region" description="Polar residues" evidence="10">
    <location>
        <begin position="1"/>
        <end position="32"/>
    </location>
</feature>
<feature type="domain" description="Exonuclease" evidence="11">
    <location>
        <begin position="125"/>
        <end position="289"/>
    </location>
</feature>
<dbReference type="Pfam" id="PF00929">
    <property type="entry name" value="RNase_T"/>
    <property type="match status" value="1"/>
</dbReference>
<evidence type="ECO:0000256" key="4">
    <source>
        <dbReference type="ARBA" id="ARBA00022552"/>
    </source>
</evidence>
<keyword evidence="8" id="KW-0539">Nucleus</keyword>
<keyword evidence="13" id="KW-1185">Reference proteome</keyword>
<keyword evidence="4" id="KW-0698">rRNA processing</keyword>
<dbReference type="GO" id="GO:0003676">
    <property type="term" value="F:nucleic acid binding"/>
    <property type="evidence" value="ECO:0007669"/>
    <property type="project" value="InterPro"/>
</dbReference>
<feature type="compositionally biased region" description="Basic and acidic residues" evidence="10">
    <location>
        <begin position="80"/>
        <end position="92"/>
    </location>
</feature>
<proteinExistence type="inferred from homology"/>
<dbReference type="CDD" id="cd06144">
    <property type="entry name" value="REX4_like"/>
    <property type="match status" value="1"/>
</dbReference>
<dbReference type="GO" id="GO:0008408">
    <property type="term" value="F:3'-5' exonuclease activity"/>
    <property type="evidence" value="ECO:0007669"/>
    <property type="project" value="InterPro"/>
</dbReference>
<dbReference type="PANTHER" id="PTHR12801:SF45">
    <property type="entry name" value="RNA EXONUCLEASE 4"/>
    <property type="match status" value="1"/>
</dbReference>
<keyword evidence="5" id="KW-0540">Nuclease</keyword>
<evidence type="ECO:0000256" key="2">
    <source>
        <dbReference type="ARBA" id="ARBA00010489"/>
    </source>
</evidence>
<dbReference type="PANTHER" id="PTHR12801">
    <property type="entry name" value="RNA EXONUCLEASE REXO1 / RECO3 FAMILY MEMBER-RELATED"/>
    <property type="match status" value="1"/>
</dbReference>
<evidence type="ECO:0000313" key="13">
    <source>
        <dbReference type="Proteomes" id="UP001300502"/>
    </source>
</evidence>
<evidence type="ECO:0000256" key="6">
    <source>
        <dbReference type="ARBA" id="ARBA00022801"/>
    </source>
</evidence>
<evidence type="ECO:0000256" key="1">
    <source>
        <dbReference type="ARBA" id="ARBA00004123"/>
    </source>
</evidence>
<comment type="similarity">
    <text evidence="2">Belongs to the REXO4 family.</text>
</comment>
<evidence type="ECO:0000313" key="12">
    <source>
        <dbReference type="EMBL" id="KAK4527702.1"/>
    </source>
</evidence>
<reference evidence="12 13" key="1">
    <citation type="submission" date="2022-07" db="EMBL/GenBank/DDBJ databases">
        <title>Genome-wide signatures of adaptation to extreme environments.</title>
        <authorList>
            <person name="Cho C.H."/>
            <person name="Yoon H.S."/>
        </authorList>
    </citation>
    <scope>NUCLEOTIDE SEQUENCE [LARGE SCALE GENOMIC DNA]</scope>
    <source>
        <strain evidence="12 13">108.79 E11</strain>
    </source>
</reference>
<organism evidence="12 13">
    <name type="scientific">Galdieria yellowstonensis</name>
    <dbReference type="NCBI Taxonomy" id="3028027"/>
    <lineage>
        <taxon>Eukaryota</taxon>
        <taxon>Rhodophyta</taxon>
        <taxon>Bangiophyceae</taxon>
        <taxon>Galdieriales</taxon>
        <taxon>Galdieriaceae</taxon>
        <taxon>Galdieria</taxon>
    </lineage>
</organism>
<name>A0AAV9IK64_9RHOD</name>
<dbReference type="InterPro" id="IPR012337">
    <property type="entry name" value="RNaseH-like_sf"/>
</dbReference>
<dbReference type="FunFam" id="3.30.420.10:FF:000007">
    <property type="entry name" value="Interferon-stimulated exonuclease gene 20"/>
    <property type="match status" value="1"/>
</dbReference>
<dbReference type="GO" id="GO:0005634">
    <property type="term" value="C:nucleus"/>
    <property type="evidence" value="ECO:0007669"/>
    <property type="project" value="UniProtKB-SubCell"/>
</dbReference>
<keyword evidence="6" id="KW-0378">Hydrolase</keyword>
<gene>
    <name evidence="12" type="ORF">GAYE_SCF43G5628</name>
</gene>
<evidence type="ECO:0000256" key="3">
    <source>
        <dbReference type="ARBA" id="ARBA00016937"/>
    </source>
</evidence>
<dbReference type="GO" id="GO:0006364">
    <property type="term" value="P:rRNA processing"/>
    <property type="evidence" value="ECO:0007669"/>
    <property type="project" value="UniProtKB-KW"/>
</dbReference>
<comment type="subcellular location">
    <subcellularLocation>
        <location evidence="1">Nucleus</location>
    </subcellularLocation>
</comment>
<dbReference type="InterPro" id="IPR036397">
    <property type="entry name" value="RNaseH_sf"/>
</dbReference>
<evidence type="ECO:0000256" key="9">
    <source>
        <dbReference type="ARBA" id="ARBA00025599"/>
    </source>
</evidence>
<comment type="caution">
    <text evidence="12">The sequence shown here is derived from an EMBL/GenBank/DDBJ whole genome shotgun (WGS) entry which is preliminary data.</text>
</comment>
<dbReference type="SUPFAM" id="SSF53098">
    <property type="entry name" value="Ribonuclease H-like"/>
    <property type="match status" value="1"/>
</dbReference>
<evidence type="ECO:0000259" key="11">
    <source>
        <dbReference type="SMART" id="SM00479"/>
    </source>
</evidence>
<dbReference type="EMBL" id="JANCYU010000055">
    <property type="protein sequence ID" value="KAK4527702.1"/>
    <property type="molecule type" value="Genomic_DNA"/>
</dbReference>
<protein>
    <recommendedName>
        <fullName evidence="3">RNA exonuclease 4</fullName>
    </recommendedName>
</protein>
<sequence length="307" mass="35172">MEQSVVAQVLKSQQLDSCRNNSQSRKPSTTKSKIFKADQNWLALCEKLDQSREEKGGKNGQKKRRRVKSNELQKGISGEETTRATERRENQKDTCPPIQPVLKTGQDTKNDKIMEPLHKSPRITNVVSLDCEFVGVGKEGKEHSLARVSIVNFKGEVLYDKYVVNNKEPVVDYRTWVSGIRPEHLKSPDAVSFEQAQKDVHAIISNRILVGHAIHHDMHALLLSHPRKLIRDTAVWRGLRRPPTRKTPSLKKLAQEILGMKIQAGEHDSVEDARATLMIYKRFAKQWEKELQMKKNGKLKERKPRKP</sequence>
<dbReference type="InterPro" id="IPR047021">
    <property type="entry name" value="REXO1/3/4-like"/>
</dbReference>
<keyword evidence="7" id="KW-0269">Exonuclease</keyword>
<dbReference type="InterPro" id="IPR013520">
    <property type="entry name" value="Ribonucl_H"/>
</dbReference>
<evidence type="ECO:0000256" key="8">
    <source>
        <dbReference type="ARBA" id="ARBA00023242"/>
    </source>
</evidence>
<evidence type="ECO:0000256" key="7">
    <source>
        <dbReference type="ARBA" id="ARBA00022839"/>
    </source>
</evidence>
<feature type="region of interest" description="Disordered" evidence="10">
    <location>
        <begin position="1"/>
        <end position="34"/>
    </location>
</feature>
<evidence type="ECO:0000256" key="5">
    <source>
        <dbReference type="ARBA" id="ARBA00022722"/>
    </source>
</evidence>
<dbReference type="InterPro" id="IPR037431">
    <property type="entry name" value="REX4_DEDDh_dom"/>
</dbReference>
<dbReference type="AlphaFoldDB" id="A0AAV9IK64"/>
<dbReference type="Proteomes" id="UP001300502">
    <property type="component" value="Unassembled WGS sequence"/>
</dbReference>
<dbReference type="SMART" id="SM00479">
    <property type="entry name" value="EXOIII"/>
    <property type="match status" value="1"/>
</dbReference>
<evidence type="ECO:0000256" key="10">
    <source>
        <dbReference type="SAM" id="MobiDB-lite"/>
    </source>
</evidence>
<dbReference type="Gene3D" id="3.30.420.10">
    <property type="entry name" value="Ribonuclease H-like superfamily/Ribonuclease H"/>
    <property type="match status" value="1"/>
</dbReference>
<accession>A0AAV9IK64</accession>
<feature type="region of interest" description="Disordered" evidence="10">
    <location>
        <begin position="49"/>
        <end position="112"/>
    </location>
</feature>
<comment type="function">
    <text evidence="9">Exoribonuclease involved in ribosome biosynthesis. Involved in the processing of ITS1, the internal transcribed spacer localized between the 18S and 5.8S rRNAs.</text>
</comment>